<evidence type="ECO:0000256" key="1">
    <source>
        <dbReference type="ARBA" id="ARBA00001936"/>
    </source>
</evidence>
<evidence type="ECO:0000256" key="4">
    <source>
        <dbReference type="ARBA" id="ARBA00022801"/>
    </source>
</evidence>
<dbReference type="InterPro" id="IPR015797">
    <property type="entry name" value="NUDIX_hydrolase-like_dom_sf"/>
</dbReference>
<gene>
    <name evidence="8" type="ORF">GBA65_12280</name>
</gene>
<dbReference type="PROSITE" id="PS51462">
    <property type="entry name" value="NUDIX"/>
    <property type="match status" value="1"/>
</dbReference>
<keyword evidence="5" id="KW-0460">Magnesium</keyword>
<organism evidence="8 9">
    <name type="scientific">Rubrobacter marinus</name>
    <dbReference type="NCBI Taxonomy" id="2653852"/>
    <lineage>
        <taxon>Bacteria</taxon>
        <taxon>Bacillati</taxon>
        <taxon>Actinomycetota</taxon>
        <taxon>Rubrobacteria</taxon>
        <taxon>Rubrobacterales</taxon>
        <taxon>Rubrobacteraceae</taxon>
        <taxon>Rubrobacter</taxon>
    </lineage>
</organism>
<dbReference type="PANTHER" id="PTHR12992">
    <property type="entry name" value="NUDIX HYDROLASE"/>
    <property type="match status" value="1"/>
</dbReference>
<dbReference type="SUPFAM" id="SSF55811">
    <property type="entry name" value="Nudix"/>
    <property type="match status" value="1"/>
</dbReference>
<keyword evidence="6" id="KW-0464">Manganese</keyword>
<dbReference type="Proteomes" id="UP000502706">
    <property type="component" value="Chromosome"/>
</dbReference>
<accession>A0A6G8Q2W8</accession>
<dbReference type="InterPro" id="IPR000086">
    <property type="entry name" value="NUDIX_hydrolase_dom"/>
</dbReference>
<evidence type="ECO:0000256" key="5">
    <source>
        <dbReference type="ARBA" id="ARBA00022842"/>
    </source>
</evidence>
<dbReference type="CDD" id="cd03426">
    <property type="entry name" value="NUDIX_CoAse_Nudt7"/>
    <property type="match status" value="1"/>
</dbReference>
<dbReference type="InterPro" id="IPR045121">
    <property type="entry name" value="CoAse"/>
</dbReference>
<evidence type="ECO:0000313" key="8">
    <source>
        <dbReference type="EMBL" id="QIN80788.1"/>
    </source>
</evidence>
<keyword evidence="3" id="KW-0479">Metal-binding</keyword>
<protein>
    <submittedName>
        <fullName evidence="8">NUDIX domain-containing protein</fullName>
    </submittedName>
</protein>
<comment type="cofactor">
    <cofactor evidence="1">
        <name>Mn(2+)</name>
        <dbReference type="ChEBI" id="CHEBI:29035"/>
    </cofactor>
</comment>
<sequence length="151" mass="17007">MLREREGLEIFVIKRADRVGDLWSGHMALPGGRREPNDEDAYATARRETLEEVGVDLSEGQLLGRLDDMGPRSAGRHFVVSTFVVALDAEPGPLDANEVAEAFWVPVEKLVEEDVEIADFPGSWPAFTYKERYVIWGLTHRILTQLWALIS</sequence>
<dbReference type="PANTHER" id="PTHR12992:SF11">
    <property type="entry name" value="MITOCHONDRIAL COENZYME A DIPHOSPHATASE NUDT8"/>
    <property type="match status" value="1"/>
</dbReference>
<keyword evidence="4" id="KW-0378">Hydrolase</keyword>
<dbReference type="EMBL" id="CP045121">
    <property type="protein sequence ID" value="QIN80788.1"/>
    <property type="molecule type" value="Genomic_DNA"/>
</dbReference>
<evidence type="ECO:0000256" key="6">
    <source>
        <dbReference type="ARBA" id="ARBA00023211"/>
    </source>
</evidence>
<dbReference type="KEGG" id="rmar:GBA65_12280"/>
<dbReference type="Pfam" id="PF00293">
    <property type="entry name" value="NUDIX"/>
    <property type="match status" value="1"/>
</dbReference>
<keyword evidence="9" id="KW-1185">Reference proteome</keyword>
<reference evidence="8 9" key="1">
    <citation type="submission" date="2019-10" db="EMBL/GenBank/DDBJ databases">
        <title>Rubrobacter sp nov SCSIO 52915 isolated from a deep-sea sediment in the South China Sea.</title>
        <authorList>
            <person name="Chen R.W."/>
        </authorList>
    </citation>
    <scope>NUCLEOTIDE SEQUENCE [LARGE SCALE GENOMIC DNA]</scope>
    <source>
        <strain evidence="8 9">SCSIO 52915</strain>
    </source>
</reference>
<dbReference type="Gene3D" id="3.90.79.10">
    <property type="entry name" value="Nucleoside Triphosphate Pyrophosphohydrolase"/>
    <property type="match status" value="1"/>
</dbReference>
<evidence type="ECO:0000313" key="9">
    <source>
        <dbReference type="Proteomes" id="UP000502706"/>
    </source>
</evidence>
<dbReference type="GO" id="GO:0046872">
    <property type="term" value="F:metal ion binding"/>
    <property type="evidence" value="ECO:0007669"/>
    <property type="project" value="UniProtKB-KW"/>
</dbReference>
<evidence type="ECO:0000259" key="7">
    <source>
        <dbReference type="PROSITE" id="PS51462"/>
    </source>
</evidence>
<proteinExistence type="predicted"/>
<feature type="domain" description="Nudix hydrolase" evidence="7">
    <location>
        <begin position="1"/>
        <end position="128"/>
    </location>
</feature>
<evidence type="ECO:0000256" key="3">
    <source>
        <dbReference type="ARBA" id="ARBA00022723"/>
    </source>
</evidence>
<name>A0A6G8Q2W8_9ACTN</name>
<dbReference type="GO" id="GO:0010945">
    <property type="term" value="F:coenzyme A diphosphatase activity"/>
    <property type="evidence" value="ECO:0007669"/>
    <property type="project" value="InterPro"/>
</dbReference>
<dbReference type="AlphaFoldDB" id="A0A6G8Q2W8"/>
<evidence type="ECO:0000256" key="2">
    <source>
        <dbReference type="ARBA" id="ARBA00001946"/>
    </source>
</evidence>
<comment type="cofactor">
    <cofactor evidence="2">
        <name>Mg(2+)</name>
        <dbReference type="ChEBI" id="CHEBI:18420"/>
    </cofactor>
</comment>